<dbReference type="Gene3D" id="3.60.21.10">
    <property type="match status" value="1"/>
</dbReference>
<dbReference type="RefSeq" id="WP_011973995.1">
    <property type="nucleotide sequence ID" value="NC_009635.1"/>
</dbReference>
<dbReference type="OrthoDB" id="19174at2157"/>
<evidence type="ECO:0000256" key="1">
    <source>
        <dbReference type="RuleBase" id="RU362039"/>
    </source>
</evidence>
<comment type="similarity">
    <text evidence="1">Belongs to the metallophosphoesterase superfamily. YfcE family.</text>
</comment>
<dbReference type="Proteomes" id="UP000001106">
    <property type="component" value="Chromosome"/>
</dbReference>
<dbReference type="KEGG" id="mae:Maeo_1287"/>
<dbReference type="eggNOG" id="arCOG01141">
    <property type="taxonomic scope" value="Archaea"/>
</dbReference>
<keyword evidence="4" id="KW-1185">Reference proteome</keyword>
<keyword evidence="1" id="KW-0479">Metal-binding</keyword>
<reference evidence="3" key="1">
    <citation type="submission" date="2007-06" db="EMBL/GenBank/DDBJ databases">
        <title>Complete sequence of Methanococcus aeolicus Nankai-3.</title>
        <authorList>
            <consortium name="US DOE Joint Genome Institute"/>
            <person name="Copeland A."/>
            <person name="Lucas S."/>
            <person name="Lapidus A."/>
            <person name="Barry K."/>
            <person name="Glavina del Rio T."/>
            <person name="Dalin E."/>
            <person name="Tice H."/>
            <person name="Pitluck S."/>
            <person name="Chain P."/>
            <person name="Malfatti S."/>
            <person name="Shin M."/>
            <person name="Vergez L."/>
            <person name="Schmutz J."/>
            <person name="Larimer F."/>
            <person name="Land M."/>
            <person name="Hauser L."/>
            <person name="Kyrpides N."/>
            <person name="Lykidis A."/>
            <person name="Sieprawska-Lupa M."/>
            <person name="Whitman W.B."/>
            <person name="Richardson P."/>
        </authorList>
    </citation>
    <scope>NUCLEOTIDE SEQUENCE [LARGE SCALE GENOMIC DNA]</scope>
    <source>
        <strain evidence="3">Nankai-3</strain>
    </source>
</reference>
<evidence type="ECO:0000259" key="2">
    <source>
        <dbReference type="Pfam" id="PF12850"/>
    </source>
</evidence>
<dbReference type="InterPro" id="IPR024654">
    <property type="entry name" value="Calcineurin-like_PHP_lpxH"/>
</dbReference>
<dbReference type="HOGENOM" id="CLU_063749_3_2_2"/>
<proteinExistence type="inferred from homology"/>
<protein>
    <recommendedName>
        <fullName evidence="1">Phosphoesterase</fullName>
        <ecNumber evidence="1">3.1.4.-</ecNumber>
    </recommendedName>
</protein>
<evidence type="ECO:0000313" key="3">
    <source>
        <dbReference type="EMBL" id="ABR56863.1"/>
    </source>
</evidence>
<dbReference type="SUPFAM" id="SSF56300">
    <property type="entry name" value="Metallo-dependent phosphatases"/>
    <property type="match status" value="1"/>
</dbReference>
<dbReference type="Pfam" id="PF12850">
    <property type="entry name" value="Metallophos_2"/>
    <property type="match status" value="1"/>
</dbReference>
<evidence type="ECO:0000313" key="4">
    <source>
        <dbReference type="Proteomes" id="UP000001106"/>
    </source>
</evidence>
<sequence>MLFGIISDTHITDRVGELPDEIYDKFKNVNKIIHCGDITSNGILDNLNSIDGVSEVIAVKGNMDTMALPKEIFLEINGFKIGIFHGDKIYPRGDLLKMKYYCLENELDVLISGHTHIPLIKKITIPELNKNILLLNPGSPTVPRFPLKTVMSFEIKKDVLKPEIILIE</sequence>
<dbReference type="EMBL" id="CP000743">
    <property type="protein sequence ID" value="ABR56863.1"/>
    <property type="molecule type" value="Genomic_DNA"/>
</dbReference>
<gene>
    <name evidence="3" type="ordered locus">Maeo_1287</name>
</gene>
<feature type="domain" description="Calcineurin-like phosphoesterase" evidence="2">
    <location>
        <begin position="1"/>
        <end position="157"/>
    </location>
</feature>
<name>A6UWJ1_META3</name>
<dbReference type="GeneID" id="5326493"/>
<dbReference type="PANTHER" id="PTHR11124">
    <property type="entry name" value="VACUOLAR SORTING PROTEIN VPS29"/>
    <property type="match status" value="1"/>
</dbReference>
<dbReference type="InterPro" id="IPR000979">
    <property type="entry name" value="Phosphodiesterase_MJ0936/Vps29"/>
</dbReference>
<dbReference type="AlphaFoldDB" id="A6UWJ1"/>
<dbReference type="NCBIfam" id="TIGR00040">
    <property type="entry name" value="yfcE"/>
    <property type="match status" value="1"/>
</dbReference>
<dbReference type="EC" id="3.1.4.-" evidence="1"/>
<dbReference type="GO" id="GO:0016787">
    <property type="term" value="F:hydrolase activity"/>
    <property type="evidence" value="ECO:0007669"/>
    <property type="project" value="UniProtKB-UniRule"/>
</dbReference>
<dbReference type="InterPro" id="IPR029052">
    <property type="entry name" value="Metallo-depent_PP-like"/>
</dbReference>
<organism evidence="3 4">
    <name type="scientific">Methanococcus aeolicus (strain ATCC BAA-1280 / DSM 17508 / OCM 812 / Nankai-3)</name>
    <dbReference type="NCBI Taxonomy" id="419665"/>
    <lineage>
        <taxon>Archaea</taxon>
        <taxon>Methanobacteriati</taxon>
        <taxon>Methanobacteriota</taxon>
        <taxon>Methanomada group</taxon>
        <taxon>Methanococci</taxon>
        <taxon>Methanococcales</taxon>
        <taxon>Methanococcaceae</taxon>
        <taxon>Methanococcus</taxon>
    </lineage>
</organism>
<accession>A6UWJ1</accession>
<dbReference type="GO" id="GO:0046872">
    <property type="term" value="F:metal ion binding"/>
    <property type="evidence" value="ECO:0007669"/>
    <property type="project" value="UniProtKB-KW"/>
</dbReference>
<comment type="cofactor">
    <cofactor evidence="1">
        <name>a divalent metal cation</name>
        <dbReference type="ChEBI" id="CHEBI:60240"/>
    </cofactor>
</comment>
<dbReference type="STRING" id="419665.Maeo_1287"/>